<reference evidence="1 2" key="1">
    <citation type="submission" date="2015-01" db="EMBL/GenBank/DDBJ databases">
        <title>Evolution of Trichinella species and genotypes.</title>
        <authorList>
            <person name="Korhonen P.K."/>
            <person name="Edoardo P."/>
            <person name="Giuseppe L.R."/>
            <person name="Gasser R.B."/>
        </authorList>
    </citation>
    <scope>NUCLEOTIDE SEQUENCE [LARGE SCALE GENOMIC DNA]</scope>
    <source>
        <strain evidence="1">ISS1029</strain>
    </source>
</reference>
<keyword evidence="2" id="KW-1185">Reference proteome</keyword>
<organism evidence="1 2">
    <name type="scientific">Trichinella zimbabwensis</name>
    <dbReference type="NCBI Taxonomy" id="268475"/>
    <lineage>
        <taxon>Eukaryota</taxon>
        <taxon>Metazoa</taxon>
        <taxon>Ecdysozoa</taxon>
        <taxon>Nematoda</taxon>
        <taxon>Enoplea</taxon>
        <taxon>Dorylaimia</taxon>
        <taxon>Trichinellida</taxon>
        <taxon>Trichinellidae</taxon>
        <taxon>Trichinella</taxon>
    </lineage>
</organism>
<comment type="caution">
    <text evidence="1">The sequence shown here is derived from an EMBL/GenBank/DDBJ whole genome shotgun (WGS) entry which is preliminary data.</text>
</comment>
<evidence type="ECO:0000313" key="1">
    <source>
        <dbReference type="EMBL" id="KRY95617.1"/>
    </source>
</evidence>
<proteinExistence type="predicted"/>
<sequence length="82" mass="9586">MNVSSPLLVAYFPRYLGYLSHNYWTVSGETLKNTIIYQYKSISIKKSPNFEKKFFAVFRKTSKSIAHKISKFSRKTLRTEIG</sequence>
<gene>
    <name evidence="1" type="ORF">T11_9622</name>
</gene>
<dbReference type="AlphaFoldDB" id="A0A0V1GBG7"/>
<accession>A0A0V1GBG7</accession>
<dbReference type="EMBL" id="JYDP01003604">
    <property type="protein sequence ID" value="KRY95617.1"/>
    <property type="molecule type" value="Genomic_DNA"/>
</dbReference>
<evidence type="ECO:0000313" key="2">
    <source>
        <dbReference type="Proteomes" id="UP000055024"/>
    </source>
</evidence>
<protein>
    <submittedName>
        <fullName evidence="1">Uncharacterized protein</fullName>
    </submittedName>
</protein>
<name>A0A0V1GBG7_9BILA</name>
<dbReference type="OrthoDB" id="5941053at2759"/>
<dbReference type="Proteomes" id="UP000055024">
    <property type="component" value="Unassembled WGS sequence"/>
</dbReference>